<accession>A0A0V1GKQ7</accession>
<reference evidence="1 2" key="1">
    <citation type="submission" date="2015-01" db="EMBL/GenBank/DDBJ databases">
        <title>Evolution of Trichinella species and genotypes.</title>
        <authorList>
            <person name="Korhonen P.K."/>
            <person name="Edoardo P."/>
            <person name="Giuseppe L.R."/>
            <person name="Gasser R.B."/>
        </authorList>
    </citation>
    <scope>NUCLEOTIDE SEQUENCE [LARGE SCALE GENOMIC DNA]</scope>
    <source>
        <strain evidence="1">ISS1029</strain>
    </source>
</reference>
<dbReference type="Proteomes" id="UP000055024">
    <property type="component" value="Unassembled WGS sequence"/>
</dbReference>
<dbReference type="AlphaFoldDB" id="A0A0V1GKQ7"/>
<keyword evidence="2" id="KW-1185">Reference proteome</keyword>
<proteinExistence type="predicted"/>
<evidence type="ECO:0000313" key="2">
    <source>
        <dbReference type="Proteomes" id="UP000055024"/>
    </source>
</evidence>
<name>A0A0V1GKQ7_9BILA</name>
<sequence>MTQVVPASLRNVRKMTFHIILAEMLIDDLGRAWVNLKSIKNDFSENFTENAPRITQDDLGRAWVTLKSAKNDFSGNFTENAPRMTQIVPGSLRNVRKMTFQIILAEMLLGWPRSCLGNPEKCEKRLFRIF</sequence>
<gene>
    <name evidence="1" type="ORF">T11_10061</name>
</gene>
<protein>
    <submittedName>
        <fullName evidence="1">Uncharacterized protein</fullName>
    </submittedName>
</protein>
<organism evidence="1 2">
    <name type="scientific">Trichinella zimbabwensis</name>
    <dbReference type="NCBI Taxonomy" id="268475"/>
    <lineage>
        <taxon>Eukaryota</taxon>
        <taxon>Metazoa</taxon>
        <taxon>Ecdysozoa</taxon>
        <taxon>Nematoda</taxon>
        <taxon>Enoplea</taxon>
        <taxon>Dorylaimia</taxon>
        <taxon>Trichinellida</taxon>
        <taxon>Trichinellidae</taxon>
        <taxon>Trichinella</taxon>
    </lineage>
</organism>
<evidence type="ECO:0000313" key="1">
    <source>
        <dbReference type="EMBL" id="KRY98852.1"/>
    </source>
</evidence>
<comment type="caution">
    <text evidence="1">The sequence shown here is derived from an EMBL/GenBank/DDBJ whole genome shotgun (WGS) entry which is preliminary data.</text>
</comment>
<dbReference type="EMBL" id="JYDP01001140">
    <property type="protein sequence ID" value="KRY98852.1"/>
    <property type="molecule type" value="Genomic_DNA"/>
</dbReference>